<proteinExistence type="inferred from homology"/>
<evidence type="ECO:0000256" key="2">
    <source>
        <dbReference type="SAM" id="MobiDB-lite"/>
    </source>
</evidence>
<feature type="compositionally biased region" description="Basic and acidic residues" evidence="2">
    <location>
        <begin position="125"/>
        <end position="136"/>
    </location>
</feature>
<protein>
    <submittedName>
        <fullName evidence="3">Polymer-forming cytoskeletal protein</fullName>
    </submittedName>
</protein>
<feature type="compositionally biased region" description="Acidic residues" evidence="2">
    <location>
        <begin position="115"/>
        <end position="124"/>
    </location>
</feature>
<gene>
    <name evidence="3" type="ORF">H9742_02710</name>
</gene>
<dbReference type="PANTHER" id="PTHR35024">
    <property type="entry name" value="HYPOTHETICAL CYTOSOLIC PROTEIN"/>
    <property type="match status" value="1"/>
</dbReference>
<organism evidence="3 4">
    <name type="scientific">Candidatus Acetatifactor stercoripullorum</name>
    <dbReference type="NCBI Taxonomy" id="2838414"/>
    <lineage>
        <taxon>Bacteria</taxon>
        <taxon>Bacillati</taxon>
        <taxon>Bacillota</taxon>
        <taxon>Clostridia</taxon>
        <taxon>Lachnospirales</taxon>
        <taxon>Lachnospiraceae</taxon>
        <taxon>Acetatifactor</taxon>
    </lineage>
</organism>
<evidence type="ECO:0000313" key="4">
    <source>
        <dbReference type="Proteomes" id="UP000824265"/>
    </source>
</evidence>
<feature type="compositionally biased region" description="Polar residues" evidence="2">
    <location>
        <begin position="69"/>
        <end position="78"/>
    </location>
</feature>
<dbReference type="Proteomes" id="UP000824265">
    <property type="component" value="Unassembled WGS sequence"/>
</dbReference>
<accession>A0A9D1UBL2</accession>
<reference evidence="3" key="2">
    <citation type="submission" date="2021-04" db="EMBL/GenBank/DDBJ databases">
        <authorList>
            <person name="Gilroy R."/>
        </authorList>
    </citation>
    <scope>NUCLEOTIDE SEQUENCE</scope>
    <source>
        <strain evidence="3">CHK195-6426</strain>
    </source>
</reference>
<dbReference type="Pfam" id="PF04519">
    <property type="entry name" value="Bactofilin"/>
    <property type="match status" value="1"/>
</dbReference>
<dbReference type="AlphaFoldDB" id="A0A9D1UBL2"/>
<name>A0A9D1UBL2_9FIRM</name>
<comment type="caution">
    <text evidence="3">The sequence shown here is derived from an EMBL/GenBank/DDBJ whole genome shotgun (WGS) entry which is preliminary data.</text>
</comment>
<reference evidence="3" key="1">
    <citation type="journal article" date="2021" name="PeerJ">
        <title>Extensive microbial diversity within the chicken gut microbiome revealed by metagenomics and culture.</title>
        <authorList>
            <person name="Gilroy R."/>
            <person name="Ravi A."/>
            <person name="Getino M."/>
            <person name="Pursley I."/>
            <person name="Horton D.L."/>
            <person name="Alikhan N.F."/>
            <person name="Baker D."/>
            <person name="Gharbi K."/>
            <person name="Hall N."/>
            <person name="Watson M."/>
            <person name="Adriaenssens E.M."/>
            <person name="Foster-Nyarko E."/>
            <person name="Jarju S."/>
            <person name="Secka A."/>
            <person name="Antonio M."/>
            <person name="Oren A."/>
            <person name="Chaudhuri R.R."/>
            <person name="La Ragione R."/>
            <person name="Hildebrand F."/>
            <person name="Pallen M.J."/>
        </authorList>
    </citation>
    <scope>NUCLEOTIDE SEQUENCE</scope>
    <source>
        <strain evidence="3">CHK195-6426</strain>
    </source>
</reference>
<feature type="region of interest" description="Disordered" evidence="2">
    <location>
        <begin position="17"/>
        <end position="136"/>
    </location>
</feature>
<evidence type="ECO:0000256" key="1">
    <source>
        <dbReference type="ARBA" id="ARBA00044755"/>
    </source>
</evidence>
<dbReference type="PANTHER" id="PTHR35024:SF4">
    <property type="entry name" value="POLYMER-FORMING CYTOSKELETAL PROTEIN"/>
    <property type="match status" value="1"/>
</dbReference>
<comment type="similarity">
    <text evidence="1">Belongs to the bactofilin family.</text>
</comment>
<dbReference type="EMBL" id="DXGH01000012">
    <property type="protein sequence ID" value="HIW80430.1"/>
    <property type="molecule type" value="Genomic_DNA"/>
</dbReference>
<evidence type="ECO:0000313" key="3">
    <source>
        <dbReference type="EMBL" id="HIW80430.1"/>
    </source>
</evidence>
<sequence>MGFFSDLKEDLSQAVNELMPEEEQNAEGNAERNGESVKPPQTVAEADQGGLSGIQETAEAVKEEAEPVHTQSLYTQPGQGEAALESGTSGEQNKEPDSQEMDLESVVEKALAPDTEMEEQAEEGAENRMDTYERKSVSDETSIITAGMTISGDITSEGSLNVVGNIIGNIDILGKLNVTGYITGNSKAAEIYAESAKINGEIVSEGAVKIGASSVVIGNITATSASIAGAVKGDIDVKGPVILDASAIVMGNIKSKSVQINNGAVIEGMCSQCYADVSPSSFFKDYKMEGKKQK</sequence>
<dbReference type="InterPro" id="IPR007607">
    <property type="entry name" value="BacA/B"/>
</dbReference>